<reference evidence="3 4" key="1">
    <citation type="submission" date="2013-05" db="EMBL/GenBank/DDBJ databases">
        <authorList>
            <person name="Harkins D.M."/>
            <person name="Durkin A.S."/>
            <person name="Brinkac L.M."/>
            <person name="Haft D.H."/>
            <person name="Selengut J.D."/>
            <person name="Sanka R."/>
            <person name="DePew J."/>
            <person name="Purushe J."/>
            <person name="Hartskeerl R.A."/>
            <person name="Ahmed A."/>
            <person name="van der Linden H."/>
            <person name="Goris M.G.A."/>
            <person name="Vinetz J.M."/>
            <person name="Sutton G.G."/>
            <person name="Nierman W.C."/>
            <person name="Fouts D.E."/>
        </authorList>
    </citation>
    <scope>NUCLEOTIDE SEQUENCE [LARGE SCALE GENOMIC DNA]</scope>
    <source>
        <strain evidence="3 4">CZ214</strain>
    </source>
</reference>
<evidence type="ECO:0000313" key="4">
    <source>
        <dbReference type="Proteomes" id="UP000015442"/>
    </source>
</evidence>
<feature type="domain" description="Transposase DDE" evidence="2">
    <location>
        <begin position="1"/>
        <end position="109"/>
    </location>
</feature>
<evidence type="ECO:0000256" key="1">
    <source>
        <dbReference type="SAM" id="Phobius"/>
    </source>
</evidence>
<comment type="caution">
    <text evidence="3">The sequence shown here is derived from an EMBL/GenBank/DDBJ whole genome shotgun (WGS) entry which is preliminary data.</text>
</comment>
<feature type="transmembrane region" description="Helical" evidence="1">
    <location>
        <begin position="110"/>
        <end position="127"/>
    </location>
</feature>
<dbReference type="InterPro" id="IPR025668">
    <property type="entry name" value="Tnp_DDE_dom"/>
</dbReference>
<protein>
    <submittedName>
        <fullName evidence="3">Transposase, IS4 family</fullName>
    </submittedName>
</protein>
<dbReference type="EMBL" id="AKWY02000014">
    <property type="protein sequence ID" value="EQA72775.1"/>
    <property type="molecule type" value="Genomic_DNA"/>
</dbReference>
<keyword evidence="1" id="KW-0472">Membrane</keyword>
<proteinExistence type="predicted"/>
<name>T0FTC2_9LEPT</name>
<dbReference type="Pfam" id="PF13612">
    <property type="entry name" value="DDE_Tnp_1_3"/>
    <property type="match status" value="1"/>
</dbReference>
<organism evidence="3 4">
    <name type="scientific">Leptospira noguchii serovar Panama str. CZ214</name>
    <dbReference type="NCBI Taxonomy" id="1001595"/>
    <lineage>
        <taxon>Bacteria</taxon>
        <taxon>Pseudomonadati</taxon>
        <taxon>Spirochaetota</taxon>
        <taxon>Spirochaetia</taxon>
        <taxon>Leptospirales</taxon>
        <taxon>Leptospiraceae</taxon>
        <taxon>Leptospira</taxon>
    </lineage>
</organism>
<accession>T0FTC2</accession>
<evidence type="ECO:0000259" key="2">
    <source>
        <dbReference type="Pfam" id="PF13612"/>
    </source>
</evidence>
<dbReference type="Proteomes" id="UP000015442">
    <property type="component" value="Unassembled WGS sequence"/>
</dbReference>
<dbReference type="AlphaFoldDB" id="T0FTC2"/>
<dbReference type="NCBIfam" id="NF033520">
    <property type="entry name" value="transpos_IS982"/>
    <property type="match status" value="1"/>
</dbReference>
<evidence type="ECO:0000313" key="3">
    <source>
        <dbReference type="EMBL" id="EQA72775.1"/>
    </source>
</evidence>
<sequence>MHLIVNDRGEILSFMFTPGNVDDRNSKVIFPLSKNIFGKLFGDRGYISQSLFESLYEKGIQLITKLKKNMKNKLMPLVDKILLRKRAIIESVNDELKNICQIQHTRHRSFFNWAVNLLSGLVAYSFFPKKPSLNLKSKDNCQFLLAP</sequence>
<keyword evidence="1" id="KW-0812">Transmembrane</keyword>
<keyword evidence="1" id="KW-1133">Transmembrane helix</keyword>
<gene>
    <name evidence="3" type="ORF">LEP1GSC059_2423</name>
</gene>